<dbReference type="CDD" id="cd00024">
    <property type="entry name" value="CD_CSD"/>
    <property type="match status" value="1"/>
</dbReference>
<feature type="region of interest" description="Disordered" evidence="3">
    <location>
        <begin position="1"/>
        <end position="57"/>
    </location>
</feature>
<keyword evidence="6" id="KW-1185">Reference proteome</keyword>
<feature type="compositionally biased region" description="Basic and acidic residues" evidence="3">
    <location>
        <begin position="222"/>
        <end position="234"/>
    </location>
</feature>
<feature type="compositionally biased region" description="Polar residues" evidence="3">
    <location>
        <begin position="235"/>
        <end position="246"/>
    </location>
</feature>
<dbReference type="GO" id="GO:0005634">
    <property type="term" value="C:nucleus"/>
    <property type="evidence" value="ECO:0007669"/>
    <property type="project" value="UniProtKB-SubCell"/>
</dbReference>
<dbReference type="AlphaFoldDB" id="A0A3S4PPD0"/>
<dbReference type="InterPro" id="IPR023780">
    <property type="entry name" value="Chromo_domain"/>
</dbReference>
<dbReference type="PANTHER" id="PTHR47240:SF2">
    <property type="entry name" value="CHROMO DOMAIN-CONTAINING PROTEIN LHP1"/>
    <property type="match status" value="1"/>
</dbReference>
<evidence type="ECO:0000256" key="3">
    <source>
        <dbReference type="SAM" id="MobiDB-lite"/>
    </source>
</evidence>
<comment type="subcellular location">
    <subcellularLocation>
        <location evidence="1">Nucleus</location>
    </subcellularLocation>
</comment>
<dbReference type="InterPro" id="IPR016197">
    <property type="entry name" value="Chromo-like_dom_sf"/>
</dbReference>
<dbReference type="SUPFAM" id="SSF54160">
    <property type="entry name" value="Chromo domain-like"/>
    <property type="match status" value="1"/>
</dbReference>
<feature type="compositionally biased region" description="Acidic residues" evidence="3">
    <location>
        <begin position="26"/>
        <end position="51"/>
    </location>
</feature>
<dbReference type="PROSITE" id="PS00598">
    <property type="entry name" value="CHROMO_1"/>
    <property type="match status" value="1"/>
</dbReference>
<organism evidence="5 6">
    <name type="scientific">Cinnamomum micranthum f. kanehirae</name>
    <dbReference type="NCBI Taxonomy" id="337451"/>
    <lineage>
        <taxon>Eukaryota</taxon>
        <taxon>Viridiplantae</taxon>
        <taxon>Streptophyta</taxon>
        <taxon>Embryophyta</taxon>
        <taxon>Tracheophyta</taxon>
        <taxon>Spermatophyta</taxon>
        <taxon>Magnoliopsida</taxon>
        <taxon>Magnoliidae</taxon>
        <taxon>Laurales</taxon>
        <taxon>Lauraceae</taxon>
        <taxon>Cinnamomum</taxon>
    </lineage>
</organism>
<name>A0A3S4PPD0_9MAGN</name>
<dbReference type="STRING" id="337451.A0A3S4PPD0"/>
<dbReference type="EMBL" id="QPKB01000010">
    <property type="protein sequence ID" value="RWR93136.1"/>
    <property type="molecule type" value="Genomic_DNA"/>
</dbReference>
<evidence type="ECO:0000313" key="5">
    <source>
        <dbReference type="EMBL" id="RWR93136.1"/>
    </source>
</evidence>
<feature type="compositionally biased region" description="Polar residues" evidence="3">
    <location>
        <begin position="143"/>
        <end position="152"/>
    </location>
</feature>
<dbReference type="PROSITE" id="PS50013">
    <property type="entry name" value="CHROMO_2"/>
    <property type="match status" value="1"/>
</dbReference>
<evidence type="ECO:0000313" key="6">
    <source>
        <dbReference type="Proteomes" id="UP000283530"/>
    </source>
</evidence>
<evidence type="ECO:0000256" key="1">
    <source>
        <dbReference type="ARBA" id="ARBA00004123"/>
    </source>
</evidence>
<sequence>MKGGKKNNEPMQALQPPLDQEYNNGEAEEDEDEEEGEEETECEEEGSEMGEEADRPKLAEGFYEIECIRKKRMRKGQLQYLIKWRGWPETANTWEPLANVQSCADVIEAFEESLRASKSSKSSRKRKRKYKVPPAQPKKRRISSGTLDSAQGESLLLPTLDKSNFTNGNETNNTTVADKIEIEEHEQKRGSKEMDPSCTDLKRTSFIEENSRKISILLPESKPSEEDGSIDSHSKVGSTQPTSQSGRFIGAKKRKSGSVKRFKKDLASCDLDEAQNVAVRSDKGEIMGTEDVESVGDEASDKHKLDDFTNSLRIIKIIKPIGYSASISNNAQDASVTFTALRCVSKN</sequence>
<protein>
    <submittedName>
        <fullName evidence="5">Chromo domain-containing protein LHP1-like protein isoform X1</fullName>
    </submittedName>
</protein>
<dbReference type="PANTHER" id="PTHR47240">
    <property type="entry name" value="CHROMO DOMAIN-CONTAINING PROTEIN LHP1"/>
    <property type="match status" value="1"/>
</dbReference>
<dbReference type="OrthoDB" id="1918685at2759"/>
<reference evidence="5 6" key="1">
    <citation type="journal article" date="2019" name="Nat. Plants">
        <title>Stout camphor tree genome fills gaps in understanding of flowering plant genome evolution.</title>
        <authorList>
            <person name="Chaw S.M."/>
            <person name="Liu Y.C."/>
            <person name="Wu Y.W."/>
            <person name="Wang H.Y."/>
            <person name="Lin C.I."/>
            <person name="Wu C.S."/>
            <person name="Ke H.M."/>
            <person name="Chang L.Y."/>
            <person name="Hsu C.Y."/>
            <person name="Yang H.T."/>
            <person name="Sudianto E."/>
            <person name="Hsu M.H."/>
            <person name="Wu K.P."/>
            <person name="Wang L.N."/>
            <person name="Leebens-Mack J.H."/>
            <person name="Tsai I.J."/>
        </authorList>
    </citation>
    <scope>NUCLEOTIDE SEQUENCE [LARGE SCALE GENOMIC DNA]</scope>
    <source>
        <strain evidence="6">cv. Chaw 1501</strain>
        <tissue evidence="5">Young leaves</tissue>
    </source>
</reference>
<proteinExistence type="predicted"/>
<feature type="domain" description="Chromo" evidence="4">
    <location>
        <begin position="63"/>
        <end position="122"/>
    </location>
</feature>
<dbReference type="Proteomes" id="UP000283530">
    <property type="component" value="Unassembled WGS sequence"/>
</dbReference>
<accession>A0A3S4PPD0</accession>
<dbReference type="Gene3D" id="2.40.50.40">
    <property type="match status" value="1"/>
</dbReference>
<evidence type="ECO:0000256" key="2">
    <source>
        <dbReference type="ARBA" id="ARBA00023242"/>
    </source>
</evidence>
<dbReference type="InterPro" id="IPR044251">
    <property type="entry name" value="LHP1-like"/>
</dbReference>
<comment type="caution">
    <text evidence="5">The sequence shown here is derived from an EMBL/GenBank/DDBJ whole genome shotgun (WGS) entry which is preliminary data.</text>
</comment>
<dbReference type="InterPro" id="IPR023779">
    <property type="entry name" value="Chromodomain_CS"/>
</dbReference>
<keyword evidence="2" id="KW-0539">Nucleus</keyword>
<dbReference type="InterPro" id="IPR000953">
    <property type="entry name" value="Chromo/chromo_shadow_dom"/>
</dbReference>
<dbReference type="SMART" id="SM00298">
    <property type="entry name" value="CHROMO"/>
    <property type="match status" value="1"/>
</dbReference>
<feature type="compositionally biased region" description="Basic residues" evidence="3">
    <location>
        <begin position="121"/>
        <end position="142"/>
    </location>
</feature>
<gene>
    <name evidence="5" type="ORF">CKAN_02237200</name>
</gene>
<dbReference type="Pfam" id="PF00385">
    <property type="entry name" value="Chromo"/>
    <property type="match status" value="1"/>
</dbReference>
<feature type="compositionally biased region" description="Low complexity" evidence="3">
    <location>
        <begin position="164"/>
        <end position="175"/>
    </location>
</feature>
<feature type="compositionally biased region" description="Basic and acidic residues" evidence="3">
    <location>
        <begin position="178"/>
        <end position="212"/>
    </location>
</feature>
<feature type="region of interest" description="Disordered" evidence="3">
    <location>
        <begin position="114"/>
        <end position="255"/>
    </location>
</feature>
<evidence type="ECO:0000259" key="4">
    <source>
        <dbReference type="PROSITE" id="PS50013"/>
    </source>
</evidence>
<dbReference type="GO" id="GO:0031507">
    <property type="term" value="P:heterochromatin formation"/>
    <property type="evidence" value="ECO:0007669"/>
    <property type="project" value="InterPro"/>
</dbReference>